<evidence type="ECO:0000256" key="12">
    <source>
        <dbReference type="ARBA" id="ARBA00034000"/>
    </source>
</evidence>
<comment type="caution">
    <text evidence="19">The sequence shown here is derived from an EMBL/GenBank/DDBJ whole genome shotgun (WGS) entry which is preliminary data.</text>
</comment>
<evidence type="ECO:0000313" key="19">
    <source>
        <dbReference type="EMBL" id="PST36319.1"/>
    </source>
</evidence>
<name>A0A2T3FM22_9FIRM</name>
<dbReference type="GO" id="GO:0006508">
    <property type="term" value="P:proteolysis"/>
    <property type="evidence" value="ECO:0007669"/>
    <property type="project" value="UniProtKB-KW"/>
</dbReference>
<gene>
    <name evidence="19" type="ORF">C7U55_12100</name>
</gene>
<dbReference type="Pfam" id="PF00768">
    <property type="entry name" value="Peptidase_S11"/>
    <property type="match status" value="1"/>
</dbReference>
<dbReference type="InterPro" id="IPR001967">
    <property type="entry name" value="Peptidase_S11_N"/>
</dbReference>
<comment type="function">
    <text evidence="1">Removes C-terminal D-alanyl residues from sugar-peptide cell wall precursors.</text>
</comment>
<dbReference type="RefSeq" id="WP_106988783.1">
    <property type="nucleotide sequence ID" value="NZ_DAWBWI010000122.1"/>
</dbReference>
<dbReference type="InterPro" id="IPR037167">
    <property type="entry name" value="Peptidase_S11_C_sf"/>
</dbReference>
<dbReference type="PRINTS" id="PR00725">
    <property type="entry name" value="DADACBPTASE1"/>
</dbReference>
<dbReference type="GO" id="GO:0008360">
    <property type="term" value="P:regulation of cell shape"/>
    <property type="evidence" value="ECO:0007669"/>
    <property type="project" value="UniProtKB-KW"/>
</dbReference>
<evidence type="ECO:0000256" key="5">
    <source>
        <dbReference type="ARBA" id="ARBA00022645"/>
    </source>
</evidence>
<dbReference type="AlphaFoldDB" id="A0A2T3FM22"/>
<dbReference type="InterPro" id="IPR012907">
    <property type="entry name" value="Peptidase_S11_C"/>
</dbReference>
<dbReference type="UniPathway" id="UPA00219"/>
<comment type="catalytic activity">
    <reaction evidence="12">
        <text>Preferential cleavage: (Ac)2-L-Lys-D-Ala-|-D-Ala. Also transpeptidation of peptidyl-alanyl moieties that are N-acyl substituents of D-alanine.</text>
        <dbReference type="EC" id="3.4.16.4"/>
    </reaction>
</comment>
<evidence type="ECO:0000256" key="17">
    <source>
        <dbReference type="SAM" id="SignalP"/>
    </source>
</evidence>
<evidence type="ECO:0000256" key="1">
    <source>
        <dbReference type="ARBA" id="ARBA00003217"/>
    </source>
</evidence>
<evidence type="ECO:0000256" key="8">
    <source>
        <dbReference type="ARBA" id="ARBA00022801"/>
    </source>
</evidence>
<protein>
    <recommendedName>
        <fullName evidence="4">serine-type D-Ala-D-Ala carboxypeptidase</fullName>
        <ecNumber evidence="4">3.4.16.4</ecNumber>
    </recommendedName>
</protein>
<feature type="signal peptide" evidence="17">
    <location>
        <begin position="1"/>
        <end position="24"/>
    </location>
</feature>
<dbReference type="Proteomes" id="UP000241201">
    <property type="component" value="Unassembled WGS sequence"/>
</dbReference>
<sequence length="420" mass="47430">MIKKLITLGLSLFTFIATMTPIYAVDNSASVDISGEYGIVIDQDNGQILYNKKAKEKMYPASITKILTCIVALEMVDDLDKQVTITDSDVETVWETGASAANFTPGEVVTYRDVFMGAMLPSGADACRALANNTCGSQEKFVDKMNDLVKKLGLKDSHFVNTTGIHDPNHYTTAYDMAKITQYALQNEKFVEIFTRYQYNASNGLHQWVKKVLYTCKRDHMNVSMIEGCKSGYTSDAQHTLSSMINVNNHHYICVVGYSKNKDGYNHCTVNDTITLGNYVGSHYKEVNLLQSGNEVTKSSVSDGEKNKVAIKIDQDINIVLPNDYNEKDIEYKQKVKTFTAPVKKDQNAGKLDVYYKENKLGSYTLSTVNNVAESESVIMFRKIKNILIPCVITVFICIVVLLIVRQFIIKRRRRRRRRR</sequence>
<dbReference type="GeneID" id="77471825"/>
<keyword evidence="5 19" id="KW-0121">Carboxypeptidase</keyword>
<comment type="similarity">
    <text evidence="3 15">Belongs to the peptidase S11 family.</text>
</comment>
<dbReference type="Pfam" id="PF07943">
    <property type="entry name" value="PBP5_C"/>
    <property type="match status" value="1"/>
</dbReference>
<evidence type="ECO:0000259" key="18">
    <source>
        <dbReference type="SMART" id="SM00936"/>
    </source>
</evidence>
<evidence type="ECO:0000256" key="6">
    <source>
        <dbReference type="ARBA" id="ARBA00022670"/>
    </source>
</evidence>
<dbReference type="GO" id="GO:0009002">
    <property type="term" value="F:serine-type D-Ala-D-Ala carboxypeptidase activity"/>
    <property type="evidence" value="ECO:0007669"/>
    <property type="project" value="UniProtKB-EC"/>
</dbReference>
<keyword evidence="16" id="KW-0812">Transmembrane</keyword>
<keyword evidence="20" id="KW-1185">Reference proteome</keyword>
<dbReference type="Gene3D" id="2.60.410.10">
    <property type="entry name" value="D-Ala-D-Ala carboxypeptidase, C-terminal domain"/>
    <property type="match status" value="1"/>
</dbReference>
<dbReference type="InterPro" id="IPR012338">
    <property type="entry name" value="Beta-lactam/transpept-like"/>
</dbReference>
<feature type="active site" description="Proton acceptor" evidence="13">
    <location>
        <position position="65"/>
    </location>
</feature>
<evidence type="ECO:0000256" key="15">
    <source>
        <dbReference type="RuleBase" id="RU004016"/>
    </source>
</evidence>
<organism evidence="19 20">
    <name type="scientific">Faecalibacillus faecis</name>
    <dbReference type="NCBI Taxonomy" id="1982628"/>
    <lineage>
        <taxon>Bacteria</taxon>
        <taxon>Bacillati</taxon>
        <taxon>Bacillota</taxon>
        <taxon>Erysipelotrichia</taxon>
        <taxon>Erysipelotrichales</taxon>
        <taxon>Coprobacillaceae</taxon>
        <taxon>Faecalibacillus</taxon>
    </lineage>
</organism>
<feature type="active site" description="Acyl-ester intermediate" evidence="13">
    <location>
        <position position="62"/>
    </location>
</feature>
<keyword evidence="8" id="KW-0378">Hydrolase</keyword>
<dbReference type="PANTHER" id="PTHR21581">
    <property type="entry name" value="D-ALANYL-D-ALANINE CARBOXYPEPTIDASE"/>
    <property type="match status" value="1"/>
</dbReference>
<dbReference type="PANTHER" id="PTHR21581:SF6">
    <property type="entry name" value="TRAFFICKING PROTEIN PARTICLE COMPLEX SUBUNIT 12"/>
    <property type="match status" value="1"/>
</dbReference>
<evidence type="ECO:0000256" key="4">
    <source>
        <dbReference type="ARBA" id="ARBA00012448"/>
    </source>
</evidence>
<dbReference type="Gene3D" id="3.40.710.10">
    <property type="entry name" value="DD-peptidase/beta-lactamase superfamily"/>
    <property type="match status" value="1"/>
</dbReference>
<accession>A0A2T3FM22</accession>
<feature type="binding site" evidence="14">
    <location>
        <position position="230"/>
    </location>
    <ligand>
        <name>substrate</name>
    </ligand>
</feature>
<evidence type="ECO:0000256" key="7">
    <source>
        <dbReference type="ARBA" id="ARBA00022729"/>
    </source>
</evidence>
<feature type="active site" evidence="13">
    <location>
        <position position="122"/>
    </location>
</feature>
<keyword evidence="9" id="KW-0133">Cell shape</keyword>
<keyword evidence="10" id="KW-0573">Peptidoglycan synthesis</keyword>
<proteinExistence type="inferred from homology"/>
<reference evidence="20" key="1">
    <citation type="submission" date="2018-03" db="EMBL/GenBank/DDBJ databases">
        <title>Lachnoclostridium SNUG30370 gen.nov., sp.nov., isolated from human faeces.</title>
        <authorList>
            <person name="Seo B."/>
            <person name="Jeon K."/>
            <person name="Ko G."/>
        </authorList>
    </citation>
    <scope>NUCLEOTIDE SEQUENCE [LARGE SCALE GENOMIC DNA]</scope>
    <source>
        <strain evidence="20">SNUG30370</strain>
    </source>
</reference>
<feature type="chain" id="PRO_5015455936" description="serine-type D-Ala-D-Ala carboxypeptidase" evidence="17">
    <location>
        <begin position="25"/>
        <end position="420"/>
    </location>
</feature>
<evidence type="ECO:0000313" key="20">
    <source>
        <dbReference type="Proteomes" id="UP000241201"/>
    </source>
</evidence>
<evidence type="ECO:0000256" key="9">
    <source>
        <dbReference type="ARBA" id="ARBA00022960"/>
    </source>
</evidence>
<evidence type="ECO:0000256" key="10">
    <source>
        <dbReference type="ARBA" id="ARBA00022984"/>
    </source>
</evidence>
<comment type="pathway">
    <text evidence="2">Cell wall biogenesis; peptidoglycan biosynthesis.</text>
</comment>
<evidence type="ECO:0000256" key="14">
    <source>
        <dbReference type="PIRSR" id="PIRSR618044-2"/>
    </source>
</evidence>
<evidence type="ECO:0000256" key="3">
    <source>
        <dbReference type="ARBA" id="ARBA00007164"/>
    </source>
</evidence>
<feature type="transmembrane region" description="Helical" evidence="16">
    <location>
        <begin position="387"/>
        <end position="410"/>
    </location>
</feature>
<keyword evidence="6" id="KW-0645">Protease</keyword>
<keyword evidence="16" id="KW-1133">Transmembrane helix</keyword>
<evidence type="ECO:0000256" key="11">
    <source>
        <dbReference type="ARBA" id="ARBA00023316"/>
    </source>
</evidence>
<evidence type="ECO:0000256" key="16">
    <source>
        <dbReference type="SAM" id="Phobius"/>
    </source>
</evidence>
<feature type="domain" description="Peptidase S11 D-Ala-D-Ala carboxypeptidase A C-terminal" evidence="18">
    <location>
        <begin position="284"/>
        <end position="374"/>
    </location>
</feature>
<keyword evidence="11" id="KW-0961">Cell wall biogenesis/degradation</keyword>
<dbReference type="EC" id="3.4.16.4" evidence="4"/>
<dbReference type="SMART" id="SM00936">
    <property type="entry name" value="PBP5_C"/>
    <property type="match status" value="1"/>
</dbReference>
<dbReference type="EMBL" id="PYLP01000024">
    <property type="protein sequence ID" value="PST36319.1"/>
    <property type="molecule type" value="Genomic_DNA"/>
</dbReference>
<dbReference type="InterPro" id="IPR018044">
    <property type="entry name" value="Peptidase_S11"/>
</dbReference>
<dbReference type="InterPro" id="IPR015956">
    <property type="entry name" value="Peniciliin-bd_prot_C_sf"/>
</dbReference>
<evidence type="ECO:0000256" key="13">
    <source>
        <dbReference type="PIRSR" id="PIRSR618044-1"/>
    </source>
</evidence>
<keyword evidence="7 17" id="KW-0732">Signal</keyword>
<dbReference type="GO" id="GO:0071555">
    <property type="term" value="P:cell wall organization"/>
    <property type="evidence" value="ECO:0007669"/>
    <property type="project" value="UniProtKB-KW"/>
</dbReference>
<dbReference type="GO" id="GO:0009252">
    <property type="term" value="P:peptidoglycan biosynthetic process"/>
    <property type="evidence" value="ECO:0007669"/>
    <property type="project" value="UniProtKB-UniPathway"/>
</dbReference>
<evidence type="ECO:0000256" key="2">
    <source>
        <dbReference type="ARBA" id="ARBA00004752"/>
    </source>
</evidence>
<dbReference type="SUPFAM" id="SSF69189">
    <property type="entry name" value="Penicillin-binding protein associated domain"/>
    <property type="match status" value="1"/>
</dbReference>
<dbReference type="SUPFAM" id="SSF56601">
    <property type="entry name" value="beta-lactamase/transpeptidase-like"/>
    <property type="match status" value="1"/>
</dbReference>
<keyword evidence="16" id="KW-0472">Membrane</keyword>